<evidence type="ECO:0000256" key="4">
    <source>
        <dbReference type="SAM" id="MobiDB-lite"/>
    </source>
</evidence>
<evidence type="ECO:0000256" key="5">
    <source>
        <dbReference type="SAM" id="Phobius"/>
    </source>
</evidence>
<accession>A0A9R1T3R4</accession>
<feature type="compositionally biased region" description="Low complexity" evidence="4">
    <location>
        <begin position="624"/>
        <end position="634"/>
    </location>
</feature>
<feature type="compositionally biased region" description="Basic and acidic residues" evidence="4">
    <location>
        <begin position="653"/>
        <end position="664"/>
    </location>
</feature>
<dbReference type="PANTHER" id="PTHR24373:SF275">
    <property type="entry name" value="TIR DOMAIN-CONTAINING PROTEIN"/>
    <property type="match status" value="1"/>
</dbReference>
<keyword evidence="1" id="KW-0433">Leucine-rich repeat</keyword>
<feature type="compositionally biased region" description="Polar residues" evidence="4">
    <location>
        <begin position="714"/>
        <end position="728"/>
    </location>
</feature>
<dbReference type="InterPro" id="IPR050328">
    <property type="entry name" value="Dev_Immune_Receptor"/>
</dbReference>
<dbReference type="SMART" id="SM00369">
    <property type="entry name" value="LRR_TYP"/>
    <property type="match status" value="8"/>
</dbReference>
<feature type="compositionally biased region" description="Basic residues" evidence="4">
    <location>
        <begin position="665"/>
        <end position="681"/>
    </location>
</feature>
<reference evidence="7" key="1">
    <citation type="submission" date="2015-01" db="EMBL/GenBank/DDBJ databases">
        <title>Transcriptome Assembly of Fopius arisanus.</title>
        <authorList>
            <person name="Geib S."/>
        </authorList>
    </citation>
    <scope>NUCLEOTIDE SEQUENCE</scope>
</reference>
<evidence type="ECO:0000313" key="7">
    <source>
        <dbReference type="EMBL" id="JAG76747.1"/>
    </source>
</evidence>
<evidence type="ECO:0000256" key="6">
    <source>
        <dbReference type="SAM" id="SignalP"/>
    </source>
</evidence>
<dbReference type="AlphaFoldDB" id="A0A0C9RF18"/>
<dbReference type="Proteomes" id="UP000694866">
    <property type="component" value="Unplaced"/>
</dbReference>
<evidence type="ECO:0000256" key="2">
    <source>
        <dbReference type="ARBA" id="ARBA00022729"/>
    </source>
</evidence>
<dbReference type="Pfam" id="PF13855">
    <property type="entry name" value="LRR_8"/>
    <property type="match status" value="4"/>
</dbReference>
<dbReference type="PROSITE" id="PS51450">
    <property type="entry name" value="LRR"/>
    <property type="match status" value="3"/>
</dbReference>
<keyword evidence="8" id="KW-1185">Reference proteome</keyword>
<keyword evidence="3" id="KW-0677">Repeat</keyword>
<evidence type="ECO:0000256" key="1">
    <source>
        <dbReference type="ARBA" id="ARBA00022614"/>
    </source>
</evidence>
<dbReference type="GeneID" id="105266001"/>
<dbReference type="InterPro" id="IPR032675">
    <property type="entry name" value="LRR_dom_sf"/>
</dbReference>
<feature type="compositionally biased region" description="Basic residues" evidence="4">
    <location>
        <begin position="640"/>
        <end position="652"/>
    </location>
</feature>
<name>A0A0C9RF18_9HYME</name>
<feature type="region of interest" description="Disordered" evidence="4">
    <location>
        <begin position="624"/>
        <end position="753"/>
    </location>
</feature>
<reference evidence="9" key="2">
    <citation type="submission" date="2025-04" db="UniProtKB">
        <authorList>
            <consortium name="RefSeq"/>
        </authorList>
    </citation>
    <scope>IDENTIFICATION</scope>
    <source>
        <strain evidence="9">USDA-PBARC FA_bdor</strain>
        <tissue evidence="9">Whole organism</tissue>
    </source>
</reference>
<dbReference type="RefSeq" id="XP_011302167.1">
    <property type="nucleotide sequence ID" value="XM_011303865.1"/>
</dbReference>
<feature type="compositionally biased region" description="Polar residues" evidence="4">
    <location>
        <begin position="577"/>
        <end position="592"/>
    </location>
</feature>
<keyword evidence="5" id="KW-1133">Transmembrane helix</keyword>
<dbReference type="InterPro" id="IPR001611">
    <property type="entry name" value="Leu-rich_rpt"/>
</dbReference>
<dbReference type="OrthoDB" id="1574204at2759"/>
<dbReference type="SUPFAM" id="SSF52047">
    <property type="entry name" value="RNI-like"/>
    <property type="match status" value="1"/>
</dbReference>
<protein>
    <submittedName>
        <fullName evidence="9">Chaoptin isoform X1</fullName>
    </submittedName>
    <submittedName>
        <fullName evidence="7">Igfals_6 protein</fullName>
    </submittedName>
</protein>
<sequence>MKEILFLIFGLVWSFNDAVSMDQVNYSKCFERNRTSFFCPDSQLHEFPENITKSIQYLDLTGNYLKIIPSDIGRFVELKYLNLGRNLLTGLPDNFKELCKLERLDLSNNDIHDITAGIGVITKLPNLRILNIKGNSITSLENLASEVVRAVDASHCSITNMTNTSLLGLPDLRSLTLAGNPLKTLQDIQSEKLKWLDLSTCRLNYLVADTFKKLPALEYLKLSHNPKLVYSTRKETLKHSSLKKLDASGCNLDRPGIHGLPSLTHVTLSHNMIHFLPDYIFVKNGALIHLNLSFNGLLRINACSLIGMPKLAHLDLSGNHLENISASAFRDNIELKSLNISHNGMRNFPRLVASVVNLDLSTNLIEYIPRDSLRNMWRIDSLILSGNRLERFETGMASRTLKTLILKENGILRLSTGSLENLPMLRNIDLSGNRLTEGFQSEVFSRNPELNSIELHNNPWHCDCNQLLPIYLYLTQSPMKRTLRTLMCHSPNDKSGYLWTTACNQYWTQSPGKRFESNRSFVIVVLGVFLAFLVFASTISIGHTVKTRRRQAELRVREAERAEARERLLLHRRSREMQSASDRSEQQLSTINPAELLGPPTYEEALEMTRIGRSLDTLNYVSSGSLGHSHSFSSQNVWERKKRMQRKGSPKRARSENDLLSRRDARPRKTNRIIRRSHLKSPPKQSNAKSSITQTIMIKNETLREQRQIDDPTSETNEITTKTGARSSMNRKKRHHLMQNDGNSSDDEDSDNISLTNGIRIEKSQSNVPVIELLREPRGGTHKRLTRQSVRPLSEASNSAQIMSTSQII</sequence>
<dbReference type="Gene3D" id="3.80.10.10">
    <property type="entry name" value="Ribonuclease Inhibitor"/>
    <property type="match status" value="4"/>
</dbReference>
<dbReference type="SMART" id="SM00364">
    <property type="entry name" value="LRR_BAC"/>
    <property type="match status" value="4"/>
</dbReference>
<feature type="signal peptide" evidence="6">
    <location>
        <begin position="1"/>
        <end position="18"/>
    </location>
</feature>
<keyword evidence="5" id="KW-0812">Transmembrane</keyword>
<proteinExistence type="predicted"/>
<keyword evidence="2 6" id="KW-0732">Signal</keyword>
<feature type="chain" id="PRO_5044541709" evidence="6">
    <location>
        <begin position="19"/>
        <end position="809"/>
    </location>
</feature>
<evidence type="ECO:0000313" key="9">
    <source>
        <dbReference type="RefSeq" id="XP_011302167.1"/>
    </source>
</evidence>
<feature type="compositionally biased region" description="Basic and acidic residues" evidence="4">
    <location>
        <begin position="701"/>
        <end position="710"/>
    </location>
</feature>
<feature type="transmembrane region" description="Helical" evidence="5">
    <location>
        <begin position="521"/>
        <end position="545"/>
    </location>
</feature>
<feature type="region of interest" description="Disordered" evidence="4">
    <location>
        <begin position="570"/>
        <end position="599"/>
    </location>
</feature>
<gene>
    <name evidence="7" type="primary">Igfals_6</name>
    <name evidence="9" type="synonym">LOC105266001</name>
    <name evidence="7" type="ORF">g.34147</name>
</gene>
<keyword evidence="5" id="KW-0472">Membrane</keyword>
<organism evidence="7">
    <name type="scientific">Fopius arisanus</name>
    <dbReference type="NCBI Taxonomy" id="64838"/>
    <lineage>
        <taxon>Eukaryota</taxon>
        <taxon>Metazoa</taxon>
        <taxon>Ecdysozoa</taxon>
        <taxon>Arthropoda</taxon>
        <taxon>Hexapoda</taxon>
        <taxon>Insecta</taxon>
        <taxon>Pterygota</taxon>
        <taxon>Neoptera</taxon>
        <taxon>Endopterygota</taxon>
        <taxon>Hymenoptera</taxon>
        <taxon>Apocrita</taxon>
        <taxon>Ichneumonoidea</taxon>
        <taxon>Braconidae</taxon>
        <taxon>Opiinae</taxon>
        <taxon>Fopius</taxon>
    </lineage>
</organism>
<feature type="compositionally biased region" description="Polar residues" evidence="4">
    <location>
        <begin position="683"/>
        <end position="697"/>
    </location>
</feature>
<dbReference type="PANTHER" id="PTHR24373">
    <property type="entry name" value="SLIT RELATED LEUCINE-RICH REPEAT NEURONAL PROTEIN"/>
    <property type="match status" value="1"/>
</dbReference>
<dbReference type="KEGG" id="fas:105266001"/>
<accession>A0A0C9RF18</accession>
<evidence type="ECO:0000256" key="3">
    <source>
        <dbReference type="ARBA" id="ARBA00022737"/>
    </source>
</evidence>
<evidence type="ECO:0000313" key="8">
    <source>
        <dbReference type="Proteomes" id="UP000694866"/>
    </source>
</evidence>
<dbReference type="InterPro" id="IPR003591">
    <property type="entry name" value="Leu-rich_rpt_typical-subtyp"/>
</dbReference>
<dbReference type="EMBL" id="GBYB01006980">
    <property type="protein sequence ID" value="JAG76747.1"/>
    <property type="molecule type" value="Transcribed_RNA"/>
</dbReference>